<evidence type="ECO:0000313" key="1">
    <source>
        <dbReference type="EMBL" id="KAK0175973.1"/>
    </source>
</evidence>
<dbReference type="Proteomes" id="UP001168990">
    <property type="component" value="Unassembled WGS sequence"/>
</dbReference>
<keyword evidence="2" id="KW-1185">Reference proteome</keyword>
<name>A0AA39KVZ1_9HYME</name>
<dbReference type="AlphaFoldDB" id="A0AA39KVZ1"/>
<evidence type="ECO:0000313" key="2">
    <source>
        <dbReference type="Proteomes" id="UP001168990"/>
    </source>
</evidence>
<gene>
    <name evidence="1" type="ORF">PV328_000158</name>
</gene>
<reference evidence="1" key="1">
    <citation type="journal article" date="2023" name="bioRxiv">
        <title>Scaffold-level genome assemblies of two parasitoid biocontrol wasps reveal the parthenogenesis mechanism and an associated novel virus.</title>
        <authorList>
            <person name="Inwood S."/>
            <person name="Skelly J."/>
            <person name="Guhlin J."/>
            <person name="Harrop T."/>
            <person name="Goldson S."/>
            <person name="Dearden P."/>
        </authorList>
    </citation>
    <scope>NUCLEOTIDE SEQUENCE</scope>
    <source>
        <strain evidence="1">Irish</strain>
        <tissue evidence="1">Whole body</tissue>
    </source>
</reference>
<dbReference type="PANTHER" id="PTHR34825">
    <property type="entry name" value="CONSERVED PROTEIN, WITH A WEAK D-GALACTARATE DEHYDRATASE/ALTRONATE HYDROLASE DOMAIN"/>
    <property type="match status" value="1"/>
</dbReference>
<organism evidence="1 2">
    <name type="scientific">Microctonus aethiopoides</name>
    <dbReference type="NCBI Taxonomy" id="144406"/>
    <lineage>
        <taxon>Eukaryota</taxon>
        <taxon>Metazoa</taxon>
        <taxon>Ecdysozoa</taxon>
        <taxon>Arthropoda</taxon>
        <taxon>Hexapoda</taxon>
        <taxon>Insecta</taxon>
        <taxon>Pterygota</taxon>
        <taxon>Neoptera</taxon>
        <taxon>Endopterygota</taxon>
        <taxon>Hymenoptera</taxon>
        <taxon>Apocrita</taxon>
        <taxon>Ichneumonoidea</taxon>
        <taxon>Braconidae</taxon>
        <taxon>Euphorinae</taxon>
        <taxon>Microctonus</taxon>
    </lineage>
</organism>
<dbReference type="PANTHER" id="PTHR34825:SF1">
    <property type="entry name" value="AAA-ATPASE-LIKE DOMAIN-CONTAINING PROTEIN"/>
    <property type="match status" value="1"/>
</dbReference>
<evidence type="ECO:0008006" key="3">
    <source>
        <dbReference type="Google" id="ProtNLM"/>
    </source>
</evidence>
<reference evidence="1" key="2">
    <citation type="submission" date="2023-03" db="EMBL/GenBank/DDBJ databases">
        <authorList>
            <person name="Inwood S.N."/>
            <person name="Skelly J.G."/>
            <person name="Guhlin J."/>
            <person name="Harrop T.W.R."/>
            <person name="Goldson S.G."/>
            <person name="Dearden P.K."/>
        </authorList>
    </citation>
    <scope>NUCLEOTIDE SEQUENCE</scope>
    <source>
        <strain evidence="1">Irish</strain>
        <tissue evidence="1">Whole body</tissue>
    </source>
</reference>
<accession>A0AA39KVZ1</accession>
<comment type="caution">
    <text evidence="1">The sequence shown here is derived from an EMBL/GenBank/DDBJ whole genome shotgun (WGS) entry which is preliminary data.</text>
</comment>
<sequence>MKYLDTEEFQSLNKDETIYGLQILSKYLHGHFGTKVFVFIDEFDMPVNQLVYMNRMSPEDRQETIELFQLVTQSLLKGNNKFVERSLSNACQQLGGILLDSANNVKLYSFMQKHSFAEFYGFKEDEVVHLLKVANKSDHFDLVKSKFNGFLTKSRDGTDINMYSPLAIINYISSDEYVDEWSAGIRSEIFKLMGHPRIKEKITLLMNGKSVEITYRKKFDLTHIDKLSRMLNQNDVDDDGIDLFVQFLYEMGFFYPIASSDESLTLKVPNTTH</sequence>
<protein>
    <recommendedName>
        <fullName evidence="3">AAA-ATPase-like domain-containing protein</fullName>
    </recommendedName>
</protein>
<dbReference type="EMBL" id="JAQQBS010000001">
    <property type="protein sequence ID" value="KAK0175973.1"/>
    <property type="molecule type" value="Genomic_DNA"/>
</dbReference>
<proteinExistence type="predicted"/>